<feature type="domain" description="Ig-like" evidence="7">
    <location>
        <begin position="530"/>
        <end position="627"/>
    </location>
</feature>
<keyword evidence="4" id="KW-0325">Glycoprotein</keyword>
<dbReference type="EMBL" id="UZAN01040915">
    <property type="protein sequence ID" value="VDP71365.1"/>
    <property type="molecule type" value="Genomic_DNA"/>
</dbReference>
<dbReference type="InterPro" id="IPR036179">
    <property type="entry name" value="Ig-like_dom_sf"/>
</dbReference>
<evidence type="ECO:0000256" key="5">
    <source>
        <dbReference type="ARBA" id="ARBA00023319"/>
    </source>
</evidence>
<evidence type="ECO:0000313" key="10">
    <source>
        <dbReference type="WBParaSite" id="ECPE_0000402401-mRNA-1"/>
    </source>
</evidence>
<dbReference type="SMART" id="SM00408">
    <property type="entry name" value="IGc2"/>
    <property type="match status" value="3"/>
</dbReference>
<dbReference type="Proteomes" id="UP000272942">
    <property type="component" value="Unassembled WGS sequence"/>
</dbReference>
<dbReference type="InterPro" id="IPR013783">
    <property type="entry name" value="Ig-like_fold"/>
</dbReference>
<dbReference type="GO" id="GO:0050839">
    <property type="term" value="F:cell adhesion molecule binding"/>
    <property type="evidence" value="ECO:0007669"/>
    <property type="project" value="TreeGrafter"/>
</dbReference>
<dbReference type="GO" id="GO:0005911">
    <property type="term" value="C:cell-cell junction"/>
    <property type="evidence" value="ECO:0007669"/>
    <property type="project" value="TreeGrafter"/>
</dbReference>
<dbReference type="InterPro" id="IPR007110">
    <property type="entry name" value="Ig-like_dom"/>
</dbReference>
<evidence type="ECO:0000256" key="3">
    <source>
        <dbReference type="ARBA" id="ARBA00023157"/>
    </source>
</evidence>
<dbReference type="InterPro" id="IPR051275">
    <property type="entry name" value="Cell_adhesion_signaling"/>
</dbReference>
<feature type="domain" description="Ig-like" evidence="7">
    <location>
        <begin position="629"/>
        <end position="715"/>
    </location>
</feature>
<dbReference type="GO" id="GO:0098609">
    <property type="term" value="P:cell-cell adhesion"/>
    <property type="evidence" value="ECO:0007669"/>
    <property type="project" value="TreeGrafter"/>
</dbReference>
<dbReference type="PROSITE" id="PS01209">
    <property type="entry name" value="LDLRA_1"/>
    <property type="match status" value="1"/>
</dbReference>
<dbReference type="GO" id="GO:0005886">
    <property type="term" value="C:plasma membrane"/>
    <property type="evidence" value="ECO:0007669"/>
    <property type="project" value="TreeGrafter"/>
</dbReference>
<feature type="disulfide bond" evidence="6">
    <location>
        <begin position="731"/>
        <end position="743"/>
    </location>
</feature>
<dbReference type="Gene3D" id="4.10.400.10">
    <property type="entry name" value="Low-density Lipoprotein Receptor"/>
    <property type="match status" value="2"/>
</dbReference>
<dbReference type="Gene3D" id="2.60.40.10">
    <property type="entry name" value="Immunoglobulins"/>
    <property type="match status" value="4"/>
</dbReference>
<feature type="domain" description="Ig-like" evidence="7">
    <location>
        <begin position="145"/>
        <end position="219"/>
    </location>
</feature>
<evidence type="ECO:0000259" key="7">
    <source>
        <dbReference type="PROSITE" id="PS50835"/>
    </source>
</evidence>
<dbReference type="InterPro" id="IPR036055">
    <property type="entry name" value="LDL_receptor-like_sf"/>
</dbReference>
<dbReference type="SMART" id="SM00192">
    <property type="entry name" value="LDLa"/>
    <property type="match status" value="2"/>
</dbReference>
<dbReference type="PROSITE" id="PS51257">
    <property type="entry name" value="PROKAR_LIPOPROTEIN"/>
    <property type="match status" value="1"/>
</dbReference>
<dbReference type="OrthoDB" id="6284657at2759"/>
<dbReference type="SUPFAM" id="SSF57424">
    <property type="entry name" value="LDL receptor-like module"/>
    <property type="match status" value="2"/>
</dbReference>
<dbReference type="PRINTS" id="PR00261">
    <property type="entry name" value="LDLRECEPTOR"/>
</dbReference>
<dbReference type="PANTHER" id="PTHR11640">
    <property type="entry name" value="NEPHRIN"/>
    <property type="match status" value="1"/>
</dbReference>
<evidence type="ECO:0000313" key="8">
    <source>
        <dbReference type="EMBL" id="VDP71365.1"/>
    </source>
</evidence>
<feature type="domain" description="Ig-like" evidence="7">
    <location>
        <begin position="423"/>
        <end position="523"/>
    </location>
</feature>
<gene>
    <name evidence="8" type="ORF">ECPE_LOCUS4017</name>
</gene>
<accession>A0A183AAN2</accession>
<dbReference type="InterPro" id="IPR002172">
    <property type="entry name" value="LDrepeatLR_classA_rpt"/>
</dbReference>
<dbReference type="PANTHER" id="PTHR11640:SF167">
    <property type="entry name" value="SIGNAL-REGULATORY PROTEIN BETA-1-LIKE"/>
    <property type="match status" value="1"/>
</dbReference>
<comment type="caution">
    <text evidence="6">Lacks conserved residue(s) required for the propagation of feature annotation.</text>
</comment>
<dbReference type="CDD" id="cd00096">
    <property type="entry name" value="Ig"/>
    <property type="match status" value="1"/>
</dbReference>
<name>A0A183AAN2_9TREM</name>
<feature type="disulfide bond" evidence="6">
    <location>
        <begin position="738"/>
        <end position="756"/>
    </location>
</feature>
<dbReference type="InterPro" id="IPR003598">
    <property type="entry name" value="Ig_sub2"/>
</dbReference>
<dbReference type="SUPFAM" id="SSF48726">
    <property type="entry name" value="Immunoglobulin"/>
    <property type="match status" value="4"/>
</dbReference>
<evidence type="ECO:0000256" key="1">
    <source>
        <dbReference type="ARBA" id="ARBA00004479"/>
    </source>
</evidence>
<dbReference type="InterPro" id="IPR023415">
    <property type="entry name" value="LDLR_class-A_CS"/>
</dbReference>
<dbReference type="InterPro" id="IPR003599">
    <property type="entry name" value="Ig_sub"/>
</dbReference>
<dbReference type="AlphaFoldDB" id="A0A183AAN2"/>
<evidence type="ECO:0000256" key="2">
    <source>
        <dbReference type="ARBA" id="ARBA00023136"/>
    </source>
</evidence>
<reference evidence="10" key="1">
    <citation type="submission" date="2016-06" db="UniProtKB">
        <authorList>
            <consortium name="WormBaseParasite"/>
        </authorList>
    </citation>
    <scope>IDENTIFICATION</scope>
</reference>
<evidence type="ECO:0000256" key="4">
    <source>
        <dbReference type="ARBA" id="ARBA00023180"/>
    </source>
</evidence>
<dbReference type="Pfam" id="PF00057">
    <property type="entry name" value="Ldl_recept_a"/>
    <property type="match status" value="1"/>
</dbReference>
<keyword evidence="2" id="KW-0472">Membrane</keyword>
<keyword evidence="3 6" id="KW-1015">Disulfide bond</keyword>
<protein>
    <submittedName>
        <fullName evidence="10">Ig-like domain-containing protein</fullName>
    </submittedName>
</protein>
<comment type="subcellular location">
    <subcellularLocation>
        <location evidence="1">Membrane</location>
        <topology evidence="1">Single-pass type I membrane protein</topology>
    </subcellularLocation>
</comment>
<feature type="disulfide bond" evidence="6">
    <location>
        <begin position="796"/>
        <end position="811"/>
    </location>
</feature>
<keyword evidence="5" id="KW-0393">Immunoglobulin domain</keyword>
<organism evidence="10">
    <name type="scientific">Echinostoma caproni</name>
    <dbReference type="NCBI Taxonomy" id="27848"/>
    <lineage>
        <taxon>Eukaryota</taxon>
        <taxon>Metazoa</taxon>
        <taxon>Spiralia</taxon>
        <taxon>Lophotrochozoa</taxon>
        <taxon>Platyhelminthes</taxon>
        <taxon>Trematoda</taxon>
        <taxon>Digenea</taxon>
        <taxon>Plagiorchiida</taxon>
        <taxon>Echinostomata</taxon>
        <taxon>Echinostomatoidea</taxon>
        <taxon>Echinostomatidae</taxon>
        <taxon>Echinostoma</taxon>
    </lineage>
</organism>
<proteinExistence type="predicted"/>
<dbReference type="SMART" id="SM00409">
    <property type="entry name" value="IG"/>
    <property type="match status" value="4"/>
</dbReference>
<dbReference type="PROSITE" id="PS50835">
    <property type="entry name" value="IG_LIKE"/>
    <property type="match status" value="4"/>
</dbReference>
<evidence type="ECO:0000313" key="9">
    <source>
        <dbReference type="Proteomes" id="UP000272942"/>
    </source>
</evidence>
<reference evidence="8 9" key="2">
    <citation type="submission" date="2018-11" db="EMBL/GenBank/DDBJ databases">
        <authorList>
            <consortium name="Pathogen Informatics"/>
        </authorList>
    </citation>
    <scope>NUCLEOTIDE SEQUENCE [LARGE SCALE GENOMIC DNA]</scope>
    <source>
        <strain evidence="8 9">Egypt</strain>
    </source>
</reference>
<dbReference type="CDD" id="cd00112">
    <property type="entry name" value="LDLa"/>
    <property type="match status" value="2"/>
</dbReference>
<keyword evidence="9" id="KW-1185">Reference proteome</keyword>
<sequence>MILSRGRFDFGRCLMWHLTFVLVACVTVFQCYSSAIPETKLYSIQFRLQHKSDEVDVQCPLQYAKSGDELLIYERKWLDNSTVLIRRSQITEHTKARDLTLTVRRWTERSQFECVLHSPQTNTVVYRTEVRFSQDKGYRQLVYDPDLNVRIEARLGRPFSLNCPISNHNNEKILWFQHAGYEILHAEEDGTLQFNTLGKEDLGTYYCTLKSDARRAELYLPVRKVLLTSEGQTQSIKPVSGLLGRDSADIYYCSGLPRLLTQITWENPMGSVWVGYNQQTIKRSKSIEQLAPSSIWCSFDAYEELDASESNVTVPESDRPLVRTRRSVHVGPAILVMPRRDSENSTVLLKCDWKGPVPEGQTLMFRWVDPQNGTVADGKEIYRELQMFGAMSDADALHNSISCEVTSKEQGEVIGSTSMSLAPVAVRTIGSVDLAQIPKRVYGYGPGESVEMVCRVEREFVETGKDIQWTFNGGPIPEGLNRIDRIKASILLTNDLQPQHEGHYVCHMGEKTLQVQLIQRPVTLGLGTEPESDTCWANAGESTEFHCRLSGRENGNQLIDWSFIPKGSEDEVLVHPDVNIERPAATPATSFISIHNVQKYHEGTYVCRALNMKAISELIVKTRSKFTFPLVLLSLLLPLSVNPEQLDARPGTTVRFLCELSAVSGHDGGKLYWMRTDRKDLRPGKEEVIGSTGGRALLIVHSVDWSDHNTTYMCTDGVSSAESRIFVREACGPGYRSCESGGCVASSAFCDGKQDCEDGTDEDPTRCNECSPNELRCGDVGDKKPLRNCYLQYWRCDGEDDCGNNFDEENCPGVFKNPYVTMNGVVLFTAD</sequence>
<evidence type="ECO:0000256" key="6">
    <source>
        <dbReference type="PROSITE-ProRule" id="PRU00124"/>
    </source>
</evidence>
<dbReference type="PROSITE" id="PS50068">
    <property type="entry name" value="LDLRA_2"/>
    <property type="match status" value="2"/>
</dbReference>
<dbReference type="WBParaSite" id="ECPE_0000402401-mRNA-1">
    <property type="protein sequence ID" value="ECPE_0000402401-mRNA-1"/>
    <property type="gene ID" value="ECPE_0000402401"/>
</dbReference>